<evidence type="ECO:0000256" key="1">
    <source>
        <dbReference type="ARBA" id="ARBA00007992"/>
    </source>
</evidence>
<dbReference type="PANTHER" id="PTHR47356:SF2">
    <property type="entry name" value="FAD-BINDING DOMAIN-CONTAINING PROTEIN-RELATED"/>
    <property type="match status" value="1"/>
</dbReference>
<keyword evidence="3" id="KW-0274">FAD</keyword>
<evidence type="ECO:0000313" key="7">
    <source>
        <dbReference type="Proteomes" id="UP000193648"/>
    </source>
</evidence>
<dbReference type="Pfam" id="PF01494">
    <property type="entry name" value="FAD_binding_3"/>
    <property type="match status" value="2"/>
</dbReference>
<keyword evidence="7" id="KW-1185">Reference proteome</keyword>
<evidence type="ECO:0000259" key="5">
    <source>
        <dbReference type="Pfam" id="PF01494"/>
    </source>
</evidence>
<dbReference type="PRINTS" id="PR00420">
    <property type="entry name" value="RNGMNOXGNASE"/>
</dbReference>
<dbReference type="InterPro" id="IPR036188">
    <property type="entry name" value="FAD/NAD-bd_sf"/>
</dbReference>
<keyword evidence="2" id="KW-0285">Flavoprotein</keyword>
<evidence type="ECO:0000256" key="3">
    <source>
        <dbReference type="ARBA" id="ARBA00022827"/>
    </source>
</evidence>
<accession>A0A1Y2GB98</accession>
<protein>
    <recommendedName>
        <fullName evidence="5">FAD-binding domain-containing protein</fullName>
    </recommendedName>
</protein>
<name>A0A1Y2GB98_9FUNG</name>
<dbReference type="Proteomes" id="UP000193648">
    <property type="component" value="Unassembled WGS sequence"/>
</dbReference>
<feature type="domain" description="FAD-binding" evidence="5">
    <location>
        <begin position="7"/>
        <end position="189"/>
    </location>
</feature>
<dbReference type="OrthoDB" id="655030at2759"/>
<reference evidence="6 7" key="1">
    <citation type="submission" date="2016-07" db="EMBL/GenBank/DDBJ databases">
        <title>Pervasive Adenine N6-methylation of Active Genes in Fungi.</title>
        <authorList>
            <consortium name="DOE Joint Genome Institute"/>
            <person name="Mondo S.J."/>
            <person name="Dannebaum R.O."/>
            <person name="Kuo R.C."/>
            <person name="Labutti K."/>
            <person name="Haridas S."/>
            <person name="Kuo A."/>
            <person name="Salamov A."/>
            <person name="Ahrendt S.R."/>
            <person name="Lipzen A."/>
            <person name="Sullivan W."/>
            <person name="Andreopoulos W.B."/>
            <person name="Clum A."/>
            <person name="Lindquist E."/>
            <person name="Daum C."/>
            <person name="Ramamoorthy G.K."/>
            <person name="Gryganskyi A."/>
            <person name="Culley D."/>
            <person name="Magnuson J.K."/>
            <person name="James T.Y."/>
            <person name="O'Malley M.A."/>
            <person name="Stajich J.E."/>
            <person name="Spatafora J.W."/>
            <person name="Visel A."/>
            <person name="Grigoriev I.V."/>
        </authorList>
    </citation>
    <scope>NUCLEOTIDE SEQUENCE [LARGE SCALE GENOMIC DNA]</scope>
    <source>
        <strain evidence="6 7">NRRL 3116</strain>
    </source>
</reference>
<dbReference type="InParanoid" id="A0A1Y2GB98"/>
<comment type="similarity">
    <text evidence="1">Belongs to the paxM FAD-dependent monooxygenase family.</text>
</comment>
<dbReference type="InterPro" id="IPR002938">
    <property type="entry name" value="FAD-bd"/>
</dbReference>
<dbReference type="InterPro" id="IPR050562">
    <property type="entry name" value="FAD_mOase_fung"/>
</dbReference>
<dbReference type="GO" id="GO:0071949">
    <property type="term" value="F:FAD binding"/>
    <property type="evidence" value="ECO:0007669"/>
    <property type="project" value="InterPro"/>
</dbReference>
<keyword evidence="4" id="KW-0560">Oxidoreductase</keyword>
<dbReference type="STRING" id="64571.A0A1Y2GB98"/>
<comment type="caution">
    <text evidence="6">The sequence shown here is derived from an EMBL/GenBank/DDBJ whole genome shotgun (WGS) entry which is preliminary data.</text>
</comment>
<dbReference type="EMBL" id="MCFF01000047">
    <property type="protein sequence ID" value="ORZ06139.1"/>
    <property type="molecule type" value="Genomic_DNA"/>
</dbReference>
<evidence type="ECO:0000313" key="6">
    <source>
        <dbReference type="EMBL" id="ORZ06139.1"/>
    </source>
</evidence>
<dbReference type="GO" id="GO:0004497">
    <property type="term" value="F:monooxygenase activity"/>
    <property type="evidence" value="ECO:0007669"/>
    <property type="project" value="InterPro"/>
</dbReference>
<dbReference type="SUPFAM" id="SSF51905">
    <property type="entry name" value="FAD/NAD(P)-binding domain"/>
    <property type="match status" value="1"/>
</dbReference>
<organism evidence="6 7">
    <name type="scientific">Lobosporangium transversale</name>
    <dbReference type="NCBI Taxonomy" id="64571"/>
    <lineage>
        <taxon>Eukaryota</taxon>
        <taxon>Fungi</taxon>
        <taxon>Fungi incertae sedis</taxon>
        <taxon>Mucoromycota</taxon>
        <taxon>Mortierellomycotina</taxon>
        <taxon>Mortierellomycetes</taxon>
        <taxon>Mortierellales</taxon>
        <taxon>Mortierellaceae</taxon>
        <taxon>Lobosporangium</taxon>
    </lineage>
</organism>
<feature type="domain" description="FAD-binding" evidence="5">
    <location>
        <begin position="301"/>
        <end position="383"/>
    </location>
</feature>
<gene>
    <name evidence="6" type="ORF">BCR41DRAFT_425256</name>
</gene>
<dbReference type="PANTHER" id="PTHR47356">
    <property type="entry name" value="FAD-DEPENDENT MONOOXYGENASE ASQG-RELATED"/>
    <property type="match status" value="1"/>
</dbReference>
<evidence type="ECO:0000256" key="4">
    <source>
        <dbReference type="ARBA" id="ARBA00023002"/>
    </source>
</evidence>
<dbReference type="RefSeq" id="XP_021877408.1">
    <property type="nucleotide sequence ID" value="XM_022030559.1"/>
</dbReference>
<dbReference type="Gene3D" id="3.50.50.60">
    <property type="entry name" value="FAD/NAD(P)-binding domain"/>
    <property type="match status" value="1"/>
</dbReference>
<proteinExistence type="inferred from homology"/>
<evidence type="ECO:0000256" key="2">
    <source>
        <dbReference type="ARBA" id="ARBA00022630"/>
    </source>
</evidence>
<dbReference type="AlphaFoldDB" id="A0A1Y2GB98"/>
<dbReference type="GeneID" id="33572400"/>
<sequence length="457" mass="51498">MAPISHIKVIIVGAGVGGLTLGILLERANIAYEILEKHPTFNPMGSAICLVPSVQPLFQQLGLLDEIKRLSKPFGEMVFREENMSIMGKYSGRTPLDIKERYGEYCQIISRKDLCTLLAEQVPKSKIKYGKRVLEIRQNVGEVIIQCSDKSTHHADILVGADGPYSAARQHLHNELNQKGLLSKHDSMPMRYQYDCIVGVTDPLDPNDFPALCGDFSEFQTVLSKDSSYSHWYIPLTGNKFSWMVVKYHDKGKKYAEDQIFKQSDWREDVAGLMAYDYRNLKTAYGCNLEYFMERTPRGSMAKVMLEEKYYKAWYGGRIVLAGDACHKVVPVGGQGANQAIHDVITLANQLVTLESNSVPDIEKVFAAYYKDRSPIGKAVVQVSGRIGNIANRKGWLNDLVRKAALRHTPRWLAQLMNDRMSYDRPQAEYLPFVKVGGTLQPKPQKPSAFIPFVNEP</sequence>